<evidence type="ECO:0000313" key="1">
    <source>
        <dbReference type="EMBL" id="KAJ8065977.1"/>
    </source>
</evidence>
<comment type="caution">
    <text evidence="1">The sequence shown here is derived from an EMBL/GenBank/DDBJ whole genome shotgun (WGS) entry which is preliminary data.</text>
</comment>
<dbReference type="OrthoDB" id="3460101at2759"/>
<accession>A0A9X0AND4</accession>
<protein>
    <submittedName>
        <fullName evidence="1">Uncharacterized protein</fullName>
    </submittedName>
</protein>
<proteinExistence type="predicted"/>
<name>A0A9X0AND4_9HELO</name>
<keyword evidence="2" id="KW-1185">Reference proteome</keyword>
<dbReference type="Proteomes" id="UP001152300">
    <property type="component" value="Unassembled WGS sequence"/>
</dbReference>
<gene>
    <name evidence="1" type="ORF">OCU04_005074</name>
</gene>
<organism evidence="1 2">
    <name type="scientific">Sclerotinia nivalis</name>
    <dbReference type="NCBI Taxonomy" id="352851"/>
    <lineage>
        <taxon>Eukaryota</taxon>
        <taxon>Fungi</taxon>
        <taxon>Dikarya</taxon>
        <taxon>Ascomycota</taxon>
        <taxon>Pezizomycotina</taxon>
        <taxon>Leotiomycetes</taxon>
        <taxon>Helotiales</taxon>
        <taxon>Sclerotiniaceae</taxon>
        <taxon>Sclerotinia</taxon>
    </lineage>
</organism>
<sequence length="84" mass="9104">MPQSLSSSLQGYYGSEKVVEEVPHAPASIKKQPRNPSTLSYNLSQFTSVNGAPPLAFREPIPVAERISGAKNVIKDFDAKMSRG</sequence>
<dbReference type="EMBL" id="JAPEIS010000005">
    <property type="protein sequence ID" value="KAJ8065977.1"/>
    <property type="molecule type" value="Genomic_DNA"/>
</dbReference>
<reference evidence="1" key="1">
    <citation type="submission" date="2022-11" db="EMBL/GenBank/DDBJ databases">
        <title>Genome Resource of Sclerotinia nivalis Strain SnTB1, a Plant Pathogen Isolated from American Ginseng.</title>
        <authorList>
            <person name="Fan S."/>
        </authorList>
    </citation>
    <scope>NUCLEOTIDE SEQUENCE</scope>
    <source>
        <strain evidence="1">SnTB1</strain>
    </source>
</reference>
<evidence type="ECO:0000313" key="2">
    <source>
        <dbReference type="Proteomes" id="UP001152300"/>
    </source>
</evidence>
<dbReference type="AlphaFoldDB" id="A0A9X0AND4"/>